<evidence type="ECO:0000313" key="2">
    <source>
        <dbReference type="Proteomes" id="UP001204151"/>
    </source>
</evidence>
<accession>A0ABT1ZTE7</accession>
<dbReference type="PANTHER" id="PTHR43747:SF4">
    <property type="entry name" value="FLAVIN-DEPENDENT TRYPTOPHAN HALOGENASE"/>
    <property type="match status" value="1"/>
</dbReference>
<proteinExistence type="predicted"/>
<dbReference type="Gene3D" id="3.50.50.60">
    <property type="entry name" value="FAD/NAD(P)-binding domain"/>
    <property type="match status" value="1"/>
</dbReference>
<keyword evidence="2" id="KW-1185">Reference proteome</keyword>
<gene>
    <name evidence="1" type="ORF">NX784_16400</name>
</gene>
<evidence type="ECO:0000313" key="1">
    <source>
        <dbReference type="EMBL" id="MCS0583172.1"/>
    </source>
</evidence>
<comment type="caution">
    <text evidence="1">The sequence shown here is derived from an EMBL/GenBank/DDBJ whole genome shotgun (WGS) entry which is preliminary data.</text>
</comment>
<name>A0ABT1ZTE7_9BURK</name>
<dbReference type="InterPro" id="IPR036188">
    <property type="entry name" value="FAD/NAD-bd_sf"/>
</dbReference>
<reference evidence="1 2" key="1">
    <citation type="submission" date="2022-08" db="EMBL/GenBank/DDBJ databases">
        <title>Reclassification of Massilia species as members of the genera Telluria, Duganella, Pseudoduganella, Mokoshia gen. nov. and Zemynaea gen. nov. using orthogonal and non-orthogonal genome-based approaches.</title>
        <authorList>
            <person name="Bowman J.P."/>
        </authorList>
    </citation>
    <scope>NUCLEOTIDE SEQUENCE [LARGE SCALE GENOMIC DNA]</scope>
    <source>
        <strain evidence="1 2">JCM 31316</strain>
    </source>
</reference>
<dbReference type="InterPro" id="IPR006905">
    <property type="entry name" value="Flavin_halogenase"/>
</dbReference>
<sequence length="491" mass="55058">MSYERIVVLGGGTAGWMTAVALATGLQGTTVELVESEDIGTVGVGEATFPSIRNYHQIVGIQEADFLRATQGTYKLGIRFCDWRVRGEDYYHTFGDFGELDGPHSLWGQYRRHVNAGLPKFGEQCLPTVMAMQDRFCAPGQGAASFNYAYHFDANLYARFLRDIAIKRGVRRTEGKVVDVTRRADGGVASLRLDDGRVVAGDLFIDCSGFVSLLLGRTLEEPFLDYSRWLPVDRAWAVPCARTGTALTPYTRATALESGWAWRIPLQDRTGNGHVFSSRFIDEDKAREQLLQQLDGEALAEPRLLRFTTGRRERFWVHNVVGIGLATGFLEPLESTSIYLIQAGLGNLMPLLVPRTRVAPEAIEAYNHGLTRQFERIRDFILLHYCLTARRDTPFWNAMAHVELPETLAYKLHAWRQTGVLHQYDVEGFDGHSWLAIYAGMHCWPERADPRLSDLPLATSLDWVRTRASQLAEAVAPLASHDAYLARILGH</sequence>
<dbReference type="InterPro" id="IPR050816">
    <property type="entry name" value="Flavin-dep_Halogenase_NPB"/>
</dbReference>
<dbReference type="InterPro" id="IPR033856">
    <property type="entry name" value="Trp_halogen"/>
</dbReference>
<dbReference type="RefSeq" id="WP_258817762.1">
    <property type="nucleotide sequence ID" value="NZ_JANUGW010000011.1"/>
</dbReference>
<dbReference type="Proteomes" id="UP001204151">
    <property type="component" value="Unassembled WGS sequence"/>
</dbReference>
<dbReference type="PANTHER" id="PTHR43747">
    <property type="entry name" value="FAD-BINDING PROTEIN"/>
    <property type="match status" value="1"/>
</dbReference>
<dbReference type="Pfam" id="PF04820">
    <property type="entry name" value="Trp_halogenase"/>
    <property type="match status" value="1"/>
</dbReference>
<dbReference type="EMBL" id="JANUGW010000011">
    <property type="protein sequence ID" value="MCS0583172.1"/>
    <property type="molecule type" value="Genomic_DNA"/>
</dbReference>
<protein>
    <submittedName>
        <fullName evidence="1">Tryptophan 7-halogenase</fullName>
    </submittedName>
</protein>
<organism evidence="1 2">
    <name type="scientific">Massilia pinisoli</name>
    <dbReference type="NCBI Taxonomy" id="1772194"/>
    <lineage>
        <taxon>Bacteria</taxon>
        <taxon>Pseudomonadati</taxon>
        <taxon>Pseudomonadota</taxon>
        <taxon>Betaproteobacteria</taxon>
        <taxon>Burkholderiales</taxon>
        <taxon>Oxalobacteraceae</taxon>
        <taxon>Telluria group</taxon>
        <taxon>Massilia</taxon>
    </lineage>
</organism>
<dbReference type="SUPFAM" id="SSF51905">
    <property type="entry name" value="FAD/NAD(P)-binding domain"/>
    <property type="match status" value="1"/>
</dbReference>
<dbReference type="PIRSF" id="PIRSF011396">
    <property type="entry name" value="Trp_halogenase"/>
    <property type="match status" value="1"/>
</dbReference>